<dbReference type="GO" id="GO:0000166">
    <property type="term" value="F:nucleotide binding"/>
    <property type="evidence" value="ECO:0007669"/>
    <property type="project" value="InterPro"/>
</dbReference>
<dbReference type="EMBL" id="JQ309827">
    <property type="protein sequence ID" value="AFF27951.1"/>
    <property type="molecule type" value="Genomic_DNA"/>
</dbReference>
<dbReference type="GO" id="GO:0003677">
    <property type="term" value="F:DNA binding"/>
    <property type="evidence" value="ECO:0007669"/>
    <property type="project" value="UniProtKB-KW"/>
</dbReference>
<dbReference type="EC" id="2.7.7.7" evidence="2"/>
<evidence type="ECO:0000256" key="8">
    <source>
        <dbReference type="ARBA" id="ARBA00022932"/>
    </source>
</evidence>
<dbReference type="InterPro" id="IPR023211">
    <property type="entry name" value="DNA_pol_palm_dom_sf"/>
</dbReference>
<dbReference type="GO" id="GO:0016787">
    <property type="term" value="F:hydrolase activity"/>
    <property type="evidence" value="ECO:0007669"/>
    <property type="project" value="UniProtKB-KW"/>
</dbReference>
<evidence type="ECO:0000256" key="4">
    <source>
        <dbReference type="ARBA" id="ARBA00022695"/>
    </source>
</evidence>
<dbReference type="GO" id="GO:0006260">
    <property type="term" value="P:DNA replication"/>
    <property type="evidence" value="ECO:0007669"/>
    <property type="project" value="UniProtKB-KW"/>
</dbReference>
<evidence type="ECO:0000256" key="6">
    <source>
        <dbReference type="ARBA" id="ARBA00022722"/>
    </source>
</evidence>
<proteinExistence type="inferred from homology"/>
<dbReference type="Proteomes" id="UP000027492">
    <property type="component" value="Segment"/>
</dbReference>
<evidence type="ECO:0000256" key="1">
    <source>
        <dbReference type="ARBA" id="ARBA00005755"/>
    </source>
</evidence>
<organism evidence="12 13">
    <name type="scientific">Enterococcus phage vB_Efae230P-4</name>
    <dbReference type="NCBI Taxonomy" id="1161939"/>
    <lineage>
        <taxon>Viruses</taxon>
        <taxon>Duplodnaviria</taxon>
        <taxon>Heunggongvirae</taxon>
        <taxon>Uroviricota</taxon>
        <taxon>Caudoviricetes</taxon>
        <taxon>Rountreeviridae</taxon>
        <taxon>Sarlesvirinae</taxon>
        <taxon>Copernicusvirus</taxon>
        <taxon>Copernicusvirus Efae230P4</taxon>
    </lineage>
</organism>
<evidence type="ECO:0000313" key="13">
    <source>
        <dbReference type="Proteomes" id="UP000027492"/>
    </source>
</evidence>
<dbReference type="InterPro" id="IPR043502">
    <property type="entry name" value="DNA/RNA_pol_sf"/>
</dbReference>
<dbReference type="GO" id="GO:0004518">
    <property type="term" value="F:nuclease activity"/>
    <property type="evidence" value="ECO:0007669"/>
    <property type="project" value="UniProtKB-KW"/>
</dbReference>
<comment type="catalytic activity">
    <reaction evidence="10">
        <text>DNA(n) + a 2'-deoxyribonucleoside 5'-triphosphate = DNA(n+1) + diphosphate</text>
        <dbReference type="Rhea" id="RHEA:22508"/>
        <dbReference type="Rhea" id="RHEA-COMP:17339"/>
        <dbReference type="Rhea" id="RHEA-COMP:17340"/>
        <dbReference type="ChEBI" id="CHEBI:33019"/>
        <dbReference type="ChEBI" id="CHEBI:61560"/>
        <dbReference type="ChEBI" id="CHEBI:173112"/>
        <dbReference type="EC" id="2.7.7.7"/>
    </reaction>
</comment>
<keyword evidence="13" id="KW-1185">Reference proteome</keyword>
<dbReference type="SUPFAM" id="SSF53098">
    <property type="entry name" value="Ribonuclease H-like"/>
    <property type="match status" value="1"/>
</dbReference>
<evidence type="ECO:0000313" key="12">
    <source>
        <dbReference type="EMBL" id="AFF27951.1"/>
    </source>
</evidence>
<sequence length="782" mass="92367">MNALLEHAKWLDGTTFEDFKRYVKQRKIHQFDCDIETFSYNMIWQKQAPKRMKSRMFTFCASWHENGVIYTVAFPDFRYFFDAYHYYAKHCNKKKGEPNNKRLKMYLHNGNKFDNHFIAKMIHDVYNAEYYNMQDEKSEVTQKVASHMSLKEQENNYILEKRVKGISHLSFSGKVRDVIIEVEDTVMKTGCSLAVCGTMLEAGGFLNKDQLKTTFDYEKYHYQENMSDEKAQKVAMDLYYQLSEEEWTYIQNDTIILSSLRMNFSSVFMGFDFKKATKTQNIINAYTINNLARYQILGKVITKEGVKTKTHSINYSDYSVKGENFATIIQKFYKGGLNFYNQKYLAKLITDEMISFDINSSYPSIMYEFSLPHILIDYCEEKETVNINTEIDKQFMLYRVKKTTFNRIMSQLDTRVGRQMLVKYFRTVEDEDVYLTSWTFKMLKENFNLNIERLTVEQWYKFSVKPFGGIDKLVDFYYTKTQGKSKTLVEFKDNNPTNIIFTDKPSKRVFTKPEVDISKVNLNGIYGAPALRPTYSIGYRDEDNQLHLERNAFHNTERNALTSVFTTGGALWRLTQPFKYLSGKEIDKWFIYCDTDSLYMIKECFKKLPKEMFHPANLGSWDVEHETIEKFYVLNHKKYSYYAENEIQFRCGGVPLDSFDNNMSFEKFIETQFSKGAKVANKRGIYTHEGTVVIYDSITELDEGNTYPEFYLPEDEKEFSKMIDLAREELKDEDDSDVLYLESDLGTLAIKDLWQYEYEETSKDIWDLVVDSREINQILIEN</sequence>
<name>A0A067XH31_9CAUD</name>
<keyword evidence="7" id="KW-0378">Hydrolase</keyword>
<comment type="similarity">
    <text evidence="1">Belongs to the DNA polymerase type-B family.</text>
</comment>
<dbReference type="PROSITE" id="PS00116">
    <property type="entry name" value="DNA_POLYMERASE_B"/>
    <property type="match status" value="1"/>
</dbReference>
<dbReference type="SUPFAM" id="SSF56672">
    <property type="entry name" value="DNA/RNA polymerases"/>
    <property type="match status" value="1"/>
</dbReference>
<evidence type="ECO:0000256" key="10">
    <source>
        <dbReference type="ARBA" id="ARBA00049244"/>
    </source>
</evidence>
<keyword evidence="4" id="KW-0548">Nucleotidyltransferase</keyword>
<dbReference type="Gene3D" id="3.90.1600.10">
    <property type="entry name" value="Palm domain of DNA polymerase"/>
    <property type="match status" value="2"/>
</dbReference>
<keyword evidence="3" id="KW-0808">Transferase</keyword>
<dbReference type="Pfam" id="PF03175">
    <property type="entry name" value="DNA_pol_B_2"/>
    <property type="match status" value="1"/>
</dbReference>
<keyword evidence="8" id="KW-0239">DNA-directed DNA polymerase</keyword>
<dbReference type="InterPro" id="IPR012337">
    <property type="entry name" value="RNaseH-like_sf"/>
</dbReference>
<dbReference type="KEGG" id="vg:22112878"/>
<dbReference type="OrthoDB" id="372at10239"/>
<dbReference type="RefSeq" id="YP_009103975.1">
    <property type="nucleotide sequence ID" value="NC_025467.1"/>
</dbReference>
<dbReference type="InterPro" id="IPR017964">
    <property type="entry name" value="DNA-dir_DNA_pol_B_CS"/>
</dbReference>
<protein>
    <recommendedName>
        <fullName evidence="2">DNA-directed DNA polymerase</fullName>
        <ecNumber evidence="2">2.7.7.7</ecNumber>
    </recommendedName>
</protein>
<accession>A0A067XH31</accession>
<dbReference type="GO" id="GO:0003887">
    <property type="term" value="F:DNA-directed DNA polymerase activity"/>
    <property type="evidence" value="ECO:0007669"/>
    <property type="project" value="UniProtKB-KW"/>
</dbReference>
<keyword evidence="9" id="KW-0238">DNA-binding</keyword>
<evidence type="ECO:0000256" key="7">
    <source>
        <dbReference type="ARBA" id="ARBA00022801"/>
    </source>
</evidence>
<evidence type="ECO:0000256" key="5">
    <source>
        <dbReference type="ARBA" id="ARBA00022705"/>
    </source>
</evidence>
<feature type="domain" description="DNA-directed DNA polymerase family B mitochondria/virus" evidence="11">
    <location>
        <begin position="99"/>
        <end position="404"/>
    </location>
</feature>
<keyword evidence="6" id="KW-0540">Nuclease</keyword>
<dbReference type="InterPro" id="IPR004868">
    <property type="entry name" value="DNA-dir_DNA_pol_B_mt/vir"/>
</dbReference>
<reference evidence="12 13" key="1">
    <citation type="submission" date="2011-12" db="EMBL/GenBank/DDBJ databases">
        <title>Sequence of unusually small Enterococcal phage vB_Efae230P-4.</title>
        <authorList>
            <person name="Golebiewski M."/>
            <person name="Jurczak-Kurek A."/>
            <person name="Wrobel B."/>
        </authorList>
    </citation>
    <scope>NUCLEOTIDE SEQUENCE [LARGE SCALE GENOMIC DNA]</scope>
</reference>
<gene>
    <name evidence="12" type="ORF">vB_Efae230P-4.19</name>
</gene>
<dbReference type="GeneID" id="22112878"/>
<evidence type="ECO:0000256" key="2">
    <source>
        <dbReference type="ARBA" id="ARBA00012417"/>
    </source>
</evidence>
<evidence type="ECO:0000259" key="11">
    <source>
        <dbReference type="Pfam" id="PF03175"/>
    </source>
</evidence>
<evidence type="ECO:0000256" key="3">
    <source>
        <dbReference type="ARBA" id="ARBA00022679"/>
    </source>
</evidence>
<keyword evidence="5" id="KW-0235">DNA replication</keyword>
<evidence type="ECO:0000256" key="9">
    <source>
        <dbReference type="ARBA" id="ARBA00023125"/>
    </source>
</evidence>